<proteinExistence type="predicted"/>
<reference evidence="2" key="1">
    <citation type="journal article" date="2017" name="Nat. Ecol. Evol.">
        <title>Genome expansion and lineage-specific genetic innovations in the forest pathogenic fungi Armillaria.</title>
        <authorList>
            <person name="Sipos G."/>
            <person name="Prasanna A.N."/>
            <person name="Walter M.C."/>
            <person name="O'Connor E."/>
            <person name="Balint B."/>
            <person name="Krizsan K."/>
            <person name="Kiss B."/>
            <person name="Hess J."/>
            <person name="Varga T."/>
            <person name="Slot J."/>
            <person name="Riley R."/>
            <person name="Boka B."/>
            <person name="Rigling D."/>
            <person name="Barry K."/>
            <person name="Lee J."/>
            <person name="Mihaltcheva S."/>
            <person name="LaButti K."/>
            <person name="Lipzen A."/>
            <person name="Waldron R."/>
            <person name="Moloney N.M."/>
            <person name="Sperisen C."/>
            <person name="Kredics L."/>
            <person name="Vagvoelgyi C."/>
            <person name="Patrignani A."/>
            <person name="Fitzpatrick D."/>
            <person name="Nagy I."/>
            <person name="Doyle S."/>
            <person name="Anderson J.B."/>
            <person name="Grigoriev I.V."/>
            <person name="Gueldener U."/>
            <person name="Muensterkoetter M."/>
            <person name="Nagy L.G."/>
        </authorList>
    </citation>
    <scope>NUCLEOTIDE SEQUENCE [LARGE SCALE GENOMIC DNA]</scope>
    <source>
        <strain evidence="2">Ar21-2</strain>
    </source>
</reference>
<evidence type="ECO:0000313" key="2">
    <source>
        <dbReference type="Proteomes" id="UP000217790"/>
    </source>
</evidence>
<name>A0A2H3D645_ARMGA</name>
<keyword evidence="2" id="KW-1185">Reference proteome</keyword>
<sequence length="102" mass="11459">MAKSLFSIPWYKEGVSLHCHLHPDTDAALALPALPLTIHKDNNNANKTRKYSTPMNEIEYLDKSTQIWKNTTAIVSVTLWGPGLARLSRVTRTGPNRPGRTY</sequence>
<gene>
    <name evidence="1" type="ORF">ARMGADRAFT_1033125</name>
</gene>
<dbReference type="AlphaFoldDB" id="A0A2H3D645"/>
<evidence type="ECO:0000313" key="1">
    <source>
        <dbReference type="EMBL" id="PBK89580.1"/>
    </source>
</evidence>
<dbReference type="EMBL" id="KZ293668">
    <property type="protein sequence ID" value="PBK89580.1"/>
    <property type="molecule type" value="Genomic_DNA"/>
</dbReference>
<organism evidence="1 2">
    <name type="scientific">Armillaria gallica</name>
    <name type="common">Bulbous honey fungus</name>
    <name type="synonym">Armillaria bulbosa</name>
    <dbReference type="NCBI Taxonomy" id="47427"/>
    <lineage>
        <taxon>Eukaryota</taxon>
        <taxon>Fungi</taxon>
        <taxon>Dikarya</taxon>
        <taxon>Basidiomycota</taxon>
        <taxon>Agaricomycotina</taxon>
        <taxon>Agaricomycetes</taxon>
        <taxon>Agaricomycetidae</taxon>
        <taxon>Agaricales</taxon>
        <taxon>Marasmiineae</taxon>
        <taxon>Physalacriaceae</taxon>
        <taxon>Armillaria</taxon>
    </lineage>
</organism>
<dbReference type="Proteomes" id="UP000217790">
    <property type="component" value="Unassembled WGS sequence"/>
</dbReference>
<accession>A0A2H3D645</accession>
<protein>
    <submittedName>
        <fullName evidence="1">Uncharacterized protein</fullName>
    </submittedName>
</protein>
<dbReference type="InParanoid" id="A0A2H3D645"/>